<reference evidence="8" key="1">
    <citation type="submission" date="2020-05" db="EMBL/GenBank/DDBJ databases">
        <authorList>
            <person name="Zhu T."/>
            <person name="Keshari N."/>
            <person name="Lu X."/>
        </authorList>
    </citation>
    <scope>NUCLEOTIDE SEQUENCE</scope>
    <source>
        <strain evidence="8">NK1-12</strain>
    </source>
</reference>
<dbReference type="InterPro" id="IPR014710">
    <property type="entry name" value="RmlC-like_jellyroll"/>
</dbReference>
<dbReference type="PROSITE" id="PS50042">
    <property type="entry name" value="CNMP_BINDING_3"/>
    <property type="match status" value="1"/>
</dbReference>
<evidence type="ECO:0000256" key="1">
    <source>
        <dbReference type="ARBA" id="ARBA00000085"/>
    </source>
</evidence>
<dbReference type="SMART" id="SM00100">
    <property type="entry name" value="cNMP"/>
    <property type="match status" value="1"/>
</dbReference>
<dbReference type="SUPFAM" id="SSF47384">
    <property type="entry name" value="Homodimeric domain of signal transducing histidine kinase"/>
    <property type="match status" value="1"/>
</dbReference>
<dbReference type="InterPro" id="IPR000595">
    <property type="entry name" value="cNMP-bd_dom"/>
</dbReference>
<evidence type="ECO:0000256" key="5">
    <source>
        <dbReference type="ARBA" id="ARBA00023012"/>
    </source>
</evidence>
<keyword evidence="3" id="KW-0597">Phosphoprotein</keyword>
<dbReference type="PANTHER" id="PTHR43065:SF48">
    <property type="entry name" value="HISTIDINE KINASE"/>
    <property type="match status" value="1"/>
</dbReference>
<dbReference type="InterPro" id="IPR036097">
    <property type="entry name" value="HisK_dim/P_sf"/>
</dbReference>
<evidence type="ECO:0000259" key="7">
    <source>
        <dbReference type="PROSITE" id="PS50109"/>
    </source>
</evidence>
<keyword evidence="4" id="KW-0418">Kinase</keyword>
<name>A0AA97AHV9_9CYAN</name>
<dbReference type="InterPro" id="IPR005467">
    <property type="entry name" value="His_kinase_dom"/>
</dbReference>
<accession>A0AA97AHV9</accession>
<dbReference type="Pfam" id="PF02518">
    <property type="entry name" value="HATPase_c"/>
    <property type="match status" value="1"/>
</dbReference>
<evidence type="ECO:0000256" key="4">
    <source>
        <dbReference type="ARBA" id="ARBA00022777"/>
    </source>
</evidence>
<dbReference type="PRINTS" id="PR00344">
    <property type="entry name" value="BCTRLSENSOR"/>
</dbReference>
<proteinExistence type="predicted"/>
<dbReference type="EC" id="2.7.13.3" evidence="2"/>
<dbReference type="AlphaFoldDB" id="A0AA97AHV9"/>
<dbReference type="InterPro" id="IPR003661">
    <property type="entry name" value="HisK_dim/P_dom"/>
</dbReference>
<evidence type="ECO:0000256" key="3">
    <source>
        <dbReference type="ARBA" id="ARBA00022553"/>
    </source>
</evidence>
<dbReference type="Gene3D" id="3.30.565.10">
    <property type="entry name" value="Histidine kinase-like ATPase, C-terminal domain"/>
    <property type="match status" value="1"/>
</dbReference>
<dbReference type="CDD" id="cd00082">
    <property type="entry name" value="HisKA"/>
    <property type="match status" value="1"/>
</dbReference>
<organism evidence="8">
    <name type="scientific">Leptolyngbya sp. NK1-12</name>
    <dbReference type="NCBI Taxonomy" id="2547451"/>
    <lineage>
        <taxon>Bacteria</taxon>
        <taxon>Bacillati</taxon>
        <taxon>Cyanobacteriota</taxon>
        <taxon>Cyanophyceae</taxon>
        <taxon>Leptolyngbyales</taxon>
        <taxon>Leptolyngbyaceae</taxon>
        <taxon>Leptolyngbya group</taxon>
        <taxon>Leptolyngbya</taxon>
    </lineage>
</organism>
<dbReference type="SUPFAM" id="SSF51206">
    <property type="entry name" value="cAMP-binding domain-like"/>
    <property type="match status" value="1"/>
</dbReference>
<protein>
    <recommendedName>
        <fullName evidence="2">histidine kinase</fullName>
        <ecNumber evidence="2">2.7.13.3</ecNumber>
    </recommendedName>
</protein>
<evidence type="ECO:0000259" key="6">
    <source>
        <dbReference type="PROSITE" id="PS50042"/>
    </source>
</evidence>
<feature type="domain" description="Cyclic nucleotide-binding" evidence="6">
    <location>
        <begin position="10"/>
        <end position="117"/>
    </location>
</feature>
<sequence length="490" mass="53727">MNSTTQESELFPKLSDEELDRLKAHGQELQLNPGQIIFQEGDPSYQFYVVLEGQVQITRRIGMEEQILALHDPGEFTGEISMIVGKPATATARAIGPTRVLEIDPETFKQALAECSQGAAVILSAMAGRSREAEILVRQQEKLAALGRLSAGLAHELNNPAAAGQRAAKLLRESIGSIQTRLLKLCDQLFPEGQRELILDLQQDALTYSAKAPRLDPLTQSDREESLANWLGEYDIANGWKLAPTLVSGGIDTARLDALAIHLDPAALTEALNWLGETLALAGLVNEIEQSTTRISQLVKAIKSYSYMDQAPLQEIDIHEGLENTLTILHHKLKYGITVNRDYAVNLPKINAYGSELNQVWTNILDNAVYALKKEAQQQEQNGNANYTPTISIHTARLNAKILVDITDNAAGIPPEIQSRIFEPFFTTKGVGDGSGLGLDIVRRIVVQRHHGDIRVTSKPGETKFSICLPIERSDQNSDANGSCSVECQL</sequence>
<feature type="domain" description="Histidine kinase" evidence="7">
    <location>
        <begin position="284"/>
        <end position="473"/>
    </location>
</feature>
<dbReference type="SMART" id="SM00387">
    <property type="entry name" value="HATPase_c"/>
    <property type="match status" value="1"/>
</dbReference>
<dbReference type="InterPro" id="IPR003594">
    <property type="entry name" value="HATPase_dom"/>
</dbReference>
<evidence type="ECO:0000256" key="2">
    <source>
        <dbReference type="ARBA" id="ARBA00012438"/>
    </source>
</evidence>
<dbReference type="GO" id="GO:0000155">
    <property type="term" value="F:phosphorelay sensor kinase activity"/>
    <property type="evidence" value="ECO:0007669"/>
    <property type="project" value="InterPro"/>
</dbReference>
<dbReference type="EMBL" id="CP053586">
    <property type="protein sequence ID" value="WNZ25920.1"/>
    <property type="molecule type" value="Genomic_DNA"/>
</dbReference>
<evidence type="ECO:0000313" key="8">
    <source>
        <dbReference type="EMBL" id="WNZ25920.1"/>
    </source>
</evidence>
<comment type="catalytic activity">
    <reaction evidence="1">
        <text>ATP + protein L-histidine = ADP + protein N-phospho-L-histidine.</text>
        <dbReference type="EC" id="2.7.13.3"/>
    </reaction>
</comment>
<gene>
    <name evidence="8" type="ORF">HJG54_25885</name>
</gene>
<dbReference type="PANTHER" id="PTHR43065">
    <property type="entry name" value="SENSOR HISTIDINE KINASE"/>
    <property type="match status" value="1"/>
</dbReference>
<dbReference type="Pfam" id="PF00027">
    <property type="entry name" value="cNMP_binding"/>
    <property type="match status" value="1"/>
</dbReference>
<dbReference type="InterPro" id="IPR036890">
    <property type="entry name" value="HATPase_C_sf"/>
</dbReference>
<dbReference type="CDD" id="cd00038">
    <property type="entry name" value="CAP_ED"/>
    <property type="match status" value="1"/>
</dbReference>
<dbReference type="SUPFAM" id="SSF55874">
    <property type="entry name" value="ATPase domain of HSP90 chaperone/DNA topoisomerase II/histidine kinase"/>
    <property type="match status" value="1"/>
</dbReference>
<dbReference type="PROSITE" id="PS50109">
    <property type="entry name" value="HIS_KIN"/>
    <property type="match status" value="1"/>
</dbReference>
<dbReference type="Gene3D" id="2.60.120.10">
    <property type="entry name" value="Jelly Rolls"/>
    <property type="match status" value="1"/>
</dbReference>
<dbReference type="InterPro" id="IPR004358">
    <property type="entry name" value="Sig_transdc_His_kin-like_C"/>
</dbReference>
<dbReference type="Gene3D" id="1.10.287.130">
    <property type="match status" value="1"/>
</dbReference>
<dbReference type="RefSeq" id="WP_316432107.1">
    <property type="nucleotide sequence ID" value="NZ_CP053586.1"/>
</dbReference>
<keyword evidence="5" id="KW-0902">Two-component regulatory system</keyword>
<keyword evidence="4" id="KW-0808">Transferase</keyword>
<dbReference type="InterPro" id="IPR018490">
    <property type="entry name" value="cNMP-bd_dom_sf"/>
</dbReference>